<dbReference type="GO" id="GO:1990757">
    <property type="term" value="F:ubiquitin ligase activator activity"/>
    <property type="evidence" value="ECO:0007669"/>
    <property type="project" value="TreeGrafter"/>
</dbReference>
<evidence type="ECO:0000256" key="5">
    <source>
        <dbReference type="ARBA" id="ARBA00022737"/>
    </source>
</evidence>
<evidence type="ECO:0000256" key="7">
    <source>
        <dbReference type="ARBA" id="ARBA00023306"/>
    </source>
</evidence>
<feature type="repeat" description="WD" evidence="10">
    <location>
        <begin position="334"/>
        <end position="375"/>
    </location>
</feature>
<dbReference type="EMBL" id="UYYG01001157">
    <property type="protein sequence ID" value="VDN56973.1"/>
    <property type="molecule type" value="Genomic_DNA"/>
</dbReference>
<dbReference type="OrthoDB" id="10263272at2759"/>
<dbReference type="PANTHER" id="PTHR19918:SF1">
    <property type="entry name" value="FIZZY-RELATED PROTEIN HOMOLOG"/>
    <property type="match status" value="1"/>
</dbReference>
<dbReference type="PANTHER" id="PTHR19918">
    <property type="entry name" value="CELL DIVISION CYCLE 20 CDC20 FIZZY -RELATED"/>
    <property type="match status" value="1"/>
</dbReference>
<comment type="pathway">
    <text evidence="1">Protein modification; protein ubiquitination.</text>
</comment>
<evidence type="ECO:0000256" key="4">
    <source>
        <dbReference type="ARBA" id="ARBA00022618"/>
    </source>
</evidence>
<reference evidence="13 15" key="2">
    <citation type="submission" date="2018-11" db="EMBL/GenBank/DDBJ databases">
        <authorList>
            <consortium name="Pathogen Informatics"/>
        </authorList>
    </citation>
    <scope>NUCLEOTIDE SEQUENCE [LARGE SCALE GENOMIC DNA]</scope>
</reference>
<accession>A0A0N4U6M7</accession>
<comment type="similarity">
    <text evidence="2">Belongs to the WD repeat CDC20/Fizzy family.</text>
</comment>
<dbReference type="FunFam" id="2.130.10.10:FF:000025">
    <property type="entry name" value="FIZZY-related 2 isoform 1"/>
    <property type="match status" value="1"/>
</dbReference>
<dbReference type="InterPro" id="IPR015943">
    <property type="entry name" value="WD40/YVTN_repeat-like_dom_sf"/>
</dbReference>
<feature type="region of interest" description="Disordered" evidence="11">
    <location>
        <begin position="14"/>
        <end position="38"/>
    </location>
</feature>
<dbReference type="CDD" id="cd00200">
    <property type="entry name" value="WD40"/>
    <property type="match status" value="1"/>
</dbReference>
<dbReference type="AlphaFoldDB" id="A0A0N4U6M7"/>
<dbReference type="PROSITE" id="PS50082">
    <property type="entry name" value="WD_REPEATS_2"/>
    <property type="match status" value="3"/>
</dbReference>
<keyword evidence="6" id="KW-0498">Mitosis</keyword>
<feature type="repeat" description="WD" evidence="10">
    <location>
        <begin position="250"/>
        <end position="291"/>
    </location>
</feature>
<dbReference type="Proteomes" id="UP000038040">
    <property type="component" value="Unplaced"/>
</dbReference>
<evidence type="ECO:0000256" key="9">
    <source>
        <dbReference type="ARBA" id="ARBA00081406"/>
    </source>
</evidence>
<keyword evidence="5" id="KW-0677">Repeat</keyword>
<feature type="region of interest" description="Disordered" evidence="11">
    <location>
        <begin position="63"/>
        <end position="99"/>
    </location>
</feature>
<name>A0A0N4U6M7_DRAME</name>
<evidence type="ECO:0000256" key="1">
    <source>
        <dbReference type="ARBA" id="ARBA00004906"/>
    </source>
</evidence>
<evidence type="ECO:0000256" key="6">
    <source>
        <dbReference type="ARBA" id="ARBA00022776"/>
    </source>
</evidence>
<dbReference type="SUPFAM" id="SSF50978">
    <property type="entry name" value="WD40 repeat-like"/>
    <property type="match status" value="1"/>
</dbReference>
<evidence type="ECO:0000313" key="16">
    <source>
        <dbReference type="WBParaSite" id="DME_0000258601-mRNA-1"/>
    </source>
</evidence>
<dbReference type="GO" id="GO:0005680">
    <property type="term" value="C:anaphase-promoting complex"/>
    <property type="evidence" value="ECO:0007669"/>
    <property type="project" value="TreeGrafter"/>
</dbReference>
<dbReference type="InterPro" id="IPR056150">
    <property type="entry name" value="WD40_CDC20-Fz"/>
</dbReference>
<feature type="repeat" description="WD" evidence="10">
    <location>
        <begin position="464"/>
        <end position="505"/>
    </location>
</feature>
<dbReference type="GO" id="GO:0051301">
    <property type="term" value="P:cell division"/>
    <property type="evidence" value="ECO:0007669"/>
    <property type="project" value="UniProtKB-KW"/>
</dbReference>
<dbReference type="WBParaSite" id="DME_0000258601-mRNA-1">
    <property type="protein sequence ID" value="DME_0000258601-mRNA-1"/>
    <property type="gene ID" value="DME_0000258601"/>
</dbReference>
<organism evidence="14 16">
    <name type="scientific">Dracunculus medinensis</name>
    <name type="common">Guinea worm</name>
    <dbReference type="NCBI Taxonomy" id="318479"/>
    <lineage>
        <taxon>Eukaryota</taxon>
        <taxon>Metazoa</taxon>
        <taxon>Ecdysozoa</taxon>
        <taxon>Nematoda</taxon>
        <taxon>Chromadorea</taxon>
        <taxon>Rhabditida</taxon>
        <taxon>Spirurina</taxon>
        <taxon>Dracunculoidea</taxon>
        <taxon>Dracunculidae</taxon>
        <taxon>Dracunculus</taxon>
    </lineage>
</organism>
<protein>
    <recommendedName>
        <fullName evidence="8">Fizzy-related protein homolog</fullName>
    </recommendedName>
    <alternativeName>
        <fullName evidence="9">Cdh1/Hct1 homolog</fullName>
    </alternativeName>
</protein>
<evidence type="ECO:0000256" key="2">
    <source>
        <dbReference type="ARBA" id="ARBA00006445"/>
    </source>
</evidence>
<dbReference type="STRING" id="318479.A0A0N4U6M7"/>
<reference evidence="16" key="1">
    <citation type="submission" date="2017-02" db="UniProtKB">
        <authorList>
            <consortium name="WormBaseParasite"/>
        </authorList>
    </citation>
    <scope>IDENTIFICATION</scope>
</reference>
<dbReference type="SMART" id="SM00320">
    <property type="entry name" value="WD40"/>
    <property type="match status" value="7"/>
</dbReference>
<gene>
    <name evidence="13" type="ORF">DME_LOCUS6946</name>
</gene>
<evidence type="ECO:0000259" key="12">
    <source>
        <dbReference type="Pfam" id="PF24807"/>
    </source>
</evidence>
<evidence type="ECO:0000313" key="13">
    <source>
        <dbReference type="EMBL" id="VDN56973.1"/>
    </source>
</evidence>
<proteinExistence type="inferred from homology"/>
<dbReference type="PROSITE" id="PS50294">
    <property type="entry name" value="WD_REPEATS_REGION"/>
    <property type="match status" value="3"/>
</dbReference>
<sequence>MFPATEYERRFLVQHNPGTSPVKGNSPHLTPPKYRPDGGDRYIPLRQNSAEWAMRFASIATSSPDAPNQFKRPTPGRPLPSSNYAVNLNSSTNGVAATTNDDSRVDTAAHRALLRNELLNDTISDIRQLQSDFDGTEIGRPKDSPVTTGLFRFGVRTPTKHGNPSTSRAARSIFCGPLSEDSQRLLKSPRKPQRKVPKNPYKVLDAPELQDDFYLNLVDWSSQNMLSVGLSTCVYLWSACNSQVIKLCDLATDSDSVTSVQWADKGDLLAVGTNKGITQIWDVQSQKRLHVLPGHTSRVGCLAWNADLVCSGSRDRFIIQRDLRQLSQGAERRLNAHRQEVCGLKWSPDRQYLASGGNDNQLLVWSLRRNDPFQIYTEHNAAVKALAWSPHHHGLLVSGGGTADRCLRFWNTLTGQPLQCIDTGSQVCNVAWSKHSSELVSTHGYSFNQVIIWKYPSLQPVIKLTGHQYRVLYLAMSPDGESIVTGAGDETLRFWHVFSKSDQQKTVRSKLNLQSSIR</sequence>
<keyword evidence="15" id="KW-1185">Reference proteome</keyword>
<dbReference type="GO" id="GO:0031145">
    <property type="term" value="P:anaphase-promoting complex-dependent catabolic process"/>
    <property type="evidence" value="ECO:0007669"/>
    <property type="project" value="TreeGrafter"/>
</dbReference>
<evidence type="ECO:0000256" key="11">
    <source>
        <dbReference type="SAM" id="MobiDB-lite"/>
    </source>
</evidence>
<feature type="compositionally biased region" description="Polar residues" evidence="11">
    <location>
        <begin position="80"/>
        <end position="99"/>
    </location>
</feature>
<keyword evidence="3 10" id="KW-0853">WD repeat</keyword>
<dbReference type="Pfam" id="PF24807">
    <property type="entry name" value="WD40_CDC20-Fz"/>
    <property type="match status" value="1"/>
</dbReference>
<dbReference type="GO" id="GO:0010997">
    <property type="term" value="F:anaphase-promoting complex binding"/>
    <property type="evidence" value="ECO:0007669"/>
    <property type="project" value="InterPro"/>
</dbReference>
<evidence type="ECO:0000256" key="3">
    <source>
        <dbReference type="ARBA" id="ARBA00022574"/>
    </source>
</evidence>
<dbReference type="InterPro" id="IPR033010">
    <property type="entry name" value="Cdc20/Fizzy"/>
</dbReference>
<dbReference type="Proteomes" id="UP000274756">
    <property type="component" value="Unassembled WGS sequence"/>
</dbReference>
<evidence type="ECO:0000256" key="10">
    <source>
        <dbReference type="PROSITE-ProRule" id="PRU00221"/>
    </source>
</evidence>
<dbReference type="Gene3D" id="2.130.10.10">
    <property type="entry name" value="YVTN repeat-like/Quinoprotein amine dehydrogenase"/>
    <property type="match status" value="1"/>
</dbReference>
<keyword evidence="4" id="KW-0132">Cell division</keyword>
<dbReference type="InterPro" id="IPR001680">
    <property type="entry name" value="WD40_rpt"/>
</dbReference>
<dbReference type="InterPro" id="IPR036322">
    <property type="entry name" value="WD40_repeat_dom_sf"/>
</dbReference>
<feature type="domain" description="CDC20/Fizzy WD40" evidence="12">
    <location>
        <begin position="204"/>
        <end position="495"/>
    </location>
</feature>
<keyword evidence="7" id="KW-0131">Cell cycle</keyword>
<evidence type="ECO:0000313" key="15">
    <source>
        <dbReference type="Proteomes" id="UP000274756"/>
    </source>
</evidence>
<evidence type="ECO:0000313" key="14">
    <source>
        <dbReference type="Proteomes" id="UP000038040"/>
    </source>
</evidence>
<evidence type="ECO:0000256" key="8">
    <source>
        <dbReference type="ARBA" id="ARBA00073600"/>
    </source>
</evidence>
<dbReference type="GO" id="GO:1905786">
    <property type="term" value="P:positive regulation of anaphase-promoting complex-dependent catabolic process"/>
    <property type="evidence" value="ECO:0007669"/>
    <property type="project" value="TreeGrafter"/>
</dbReference>